<reference evidence="8 9" key="1">
    <citation type="submission" date="2013-12" db="EMBL/GenBank/DDBJ databases">
        <authorList>
            <consortium name="DOE Joint Genome Institute"/>
            <person name="Smidt H."/>
            <person name="Huntemann M."/>
            <person name="Han J."/>
            <person name="Chen A."/>
            <person name="Kyrpides N."/>
            <person name="Mavromatis K."/>
            <person name="Markowitz V."/>
            <person name="Palaniappan K."/>
            <person name="Ivanova N."/>
            <person name="Schaumberg A."/>
            <person name="Pati A."/>
            <person name="Liolios K."/>
            <person name="Nordberg H.P."/>
            <person name="Cantor M.N."/>
            <person name="Hua S.X."/>
            <person name="Woyke T."/>
        </authorList>
    </citation>
    <scope>NUCLEOTIDE SEQUENCE [LARGE SCALE GENOMIC DNA]</scope>
    <source>
        <strain evidence="9">DSM 15288</strain>
    </source>
</reference>
<feature type="transmembrane region" description="Helical" evidence="6">
    <location>
        <begin position="364"/>
        <end position="387"/>
    </location>
</feature>
<dbReference type="GO" id="GO:0035435">
    <property type="term" value="P:phosphate ion transmembrane transport"/>
    <property type="evidence" value="ECO:0007669"/>
    <property type="project" value="TreeGrafter"/>
</dbReference>
<dbReference type="GO" id="GO:0061513">
    <property type="term" value="F:glucose 6-phosphate:phosphate antiporter activity"/>
    <property type="evidence" value="ECO:0007669"/>
    <property type="project" value="TreeGrafter"/>
</dbReference>
<evidence type="ECO:0000259" key="7">
    <source>
        <dbReference type="PROSITE" id="PS50850"/>
    </source>
</evidence>
<keyword evidence="3 6" id="KW-0812">Transmembrane</keyword>
<gene>
    <name evidence="8" type="ORF">DESME_00735</name>
</gene>
<dbReference type="AlphaFoldDB" id="W0E4W1"/>
<dbReference type="STRING" id="871968.DESME_00735"/>
<feature type="transmembrane region" description="Helical" evidence="6">
    <location>
        <begin position="330"/>
        <end position="352"/>
    </location>
</feature>
<proteinExistence type="predicted"/>
<feature type="transmembrane region" description="Helical" evidence="6">
    <location>
        <begin position="304"/>
        <end position="324"/>
    </location>
</feature>
<dbReference type="Proteomes" id="UP000010847">
    <property type="component" value="Chromosome"/>
</dbReference>
<feature type="transmembrane region" description="Helical" evidence="6">
    <location>
        <begin position="85"/>
        <end position="103"/>
    </location>
</feature>
<dbReference type="InterPro" id="IPR051337">
    <property type="entry name" value="OPA_Antiporter"/>
</dbReference>
<keyword evidence="2" id="KW-0813">Transport</keyword>
<feature type="transmembrane region" description="Helical" evidence="6">
    <location>
        <begin position="246"/>
        <end position="265"/>
    </location>
</feature>
<dbReference type="eggNOG" id="COG2271">
    <property type="taxonomic scope" value="Bacteria"/>
</dbReference>
<dbReference type="KEGG" id="dmt:DESME_00735"/>
<evidence type="ECO:0000256" key="2">
    <source>
        <dbReference type="ARBA" id="ARBA00022448"/>
    </source>
</evidence>
<evidence type="ECO:0000256" key="3">
    <source>
        <dbReference type="ARBA" id="ARBA00022692"/>
    </source>
</evidence>
<dbReference type="PANTHER" id="PTHR43826:SF3">
    <property type="entry name" value="GLUCOSE-6-PHOSPHATE EXCHANGER SLC37A4"/>
    <property type="match status" value="1"/>
</dbReference>
<name>W0E4W1_9FIRM</name>
<dbReference type="PROSITE" id="PS50850">
    <property type="entry name" value="MFS"/>
    <property type="match status" value="1"/>
</dbReference>
<dbReference type="InterPro" id="IPR011701">
    <property type="entry name" value="MFS"/>
</dbReference>
<dbReference type="Gene3D" id="1.20.1250.20">
    <property type="entry name" value="MFS general substrate transporter like domains"/>
    <property type="match status" value="2"/>
</dbReference>
<dbReference type="EMBL" id="CP007032">
    <property type="protein sequence ID" value="AHF05782.1"/>
    <property type="molecule type" value="Genomic_DNA"/>
</dbReference>
<keyword evidence="5 6" id="KW-0472">Membrane</keyword>
<feature type="domain" description="Major facilitator superfamily (MFS) profile" evidence="7">
    <location>
        <begin position="18"/>
        <end position="419"/>
    </location>
</feature>
<dbReference type="PANTHER" id="PTHR43826">
    <property type="entry name" value="GLUCOSE-6-PHOSPHATE EXCHANGER SLC37A4"/>
    <property type="match status" value="1"/>
</dbReference>
<feature type="transmembrane region" description="Helical" evidence="6">
    <location>
        <begin position="109"/>
        <end position="132"/>
    </location>
</feature>
<feature type="transmembrane region" description="Helical" evidence="6">
    <location>
        <begin position="144"/>
        <end position="163"/>
    </location>
</feature>
<evidence type="ECO:0000256" key="1">
    <source>
        <dbReference type="ARBA" id="ARBA00004651"/>
    </source>
</evidence>
<evidence type="ECO:0000256" key="4">
    <source>
        <dbReference type="ARBA" id="ARBA00022989"/>
    </source>
</evidence>
<evidence type="ECO:0000256" key="6">
    <source>
        <dbReference type="SAM" id="Phobius"/>
    </source>
</evidence>
<accession>W0E4W1</accession>
<keyword evidence="9" id="KW-1185">Reference proteome</keyword>
<dbReference type="Pfam" id="PF07690">
    <property type="entry name" value="MFS_1"/>
    <property type="match status" value="1"/>
</dbReference>
<comment type="subcellular location">
    <subcellularLocation>
        <location evidence="1">Cell membrane</location>
        <topology evidence="1">Multi-pass membrane protein</topology>
    </subcellularLocation>
</comment>
<feature type="transmembrane region" description="Helical" evidence="6">
    <location>
        <begin position="12"/>
        <end position="33"/>
    </location>
</feature>
<feature type="transmembrane region" description="Helical" evidence="6">
    <location>
        <begin position="175"/>
        <end position="194"/>
    </location>
</feature>
<dbReference type="InterPro" id="IPR020846">
    <property type="entry name" value="MFS_dom"/>
</dbReference>
<organism evidence="8 9">
    <name type="scientific">Desulfitobacterium metallireducens DSM 15288</name>
    <dbReference type="NCBI Taxonomy" id="871968"/>
    <lineage>
        <taxon>Bacteria</taxon>
        <taxon>Bacillati</taxon>
        <taxon>Bacillota</taxon>
        <taxon>Clostridia</taxon>
        <taxon>Eubacteriales</taxon>
        <taxon>Desulfitobacteriaceae</taxon>
        <taxon>Desulfitobacterium</taxon>
    </lineage>
</organism>
<keyword evidence="4 6" id="KW-1133">Transmembrane helix</keyword>
<feature type="transmembrane region" description="Helical" evidence="6">
    <location>
        <begin position="271"/>
        <end position="292"/>
    </location>
</feature>
<feature type="transmembrane region" description="Helical" evidence="6">
    <location>
        <begin position="393"/>
        <end position="414"/>
    </location>
</feature>
<evidence type="ECO:0000256" key="5">
    <source>
        <dbReference type="ARBA" id="ARBA00023136"/>
    </source>
</evidence>
<dbReference type="SUPFAM" id="SSF103473">
    <property type="entry name" value="MFS general substrate transporter"/>
    <property type="match status" value="1"/>
</dbReference>
<evidence type="ECO:0000313" key="9">
    <source>
        <dbReference type="Proteomes" id="UP000010847"/>
    </source>
</evidence>
<protein>
    <submittedName>
        <fullName evidence="8">MFS transporter</fullName>
    </submittedName>
</protein>
<evidence type="ECO:0000313" key="8">
    <source>
        <dbReference type="EMBL" id="AHF05782.1"/>
    </source>
</evidence>
<dbReference type="HOGENOM" id="CLU_001265_59_9_9"/>
<dbReference type="GO" id="GO:0005886">
    <property type="term" value="C:plasma membrane"/>
    <property type="evidence" value="ECO:0007669"/>
    <property type="project" value="UniProtKB-SubCell"/>
</dbReference>
<sequence>MVQLNKVENSRMHYGWFIVFGGFLSQIILLISLQTLPIVLQEVKASLSLDNASAGMILSVYGLCYAGFSFFWGALSDKIGTRKTLTIAGFLSALMLLAFGLVADSLTKALIIFALIGFGSAGIYSATIPKLIGEWFYPSKRGRAMSLITPGGVLTGAALGIFAPRLVKSYGWQNTFVILGVLAIVVTVIVFAIIRNKPSEKGLMPVGTPPEEVVTSSAISQSKPQAKGKGFSDVLKMKITWHLSSMYIFWQLGYMAVTAFLAVTIRSAGFTAVQAGLAVTIYNLCQLVGQQVWGPLSDRIERKYVIVISSLWWVAFAFGYIFVFGKGLTFMYAAIGLMGIGIGNIPVILAAFTDYYPKEITGSGTGIISTLAVVGRFFGPMLAGIIADFSGKTTSAFSFAAIMMFIAAIIALLLPSARSPKTS</sequence>
<feature type="transmembrane region" description="Helical" evidence="6">
    <location>
        <begin position="53"/>
        <end position="73"/>
    </location>
</feature>
<dbReference type="InterPro" id="IPR036259">
    <property type="entry name" value="MFS_trans_sf"/>
</dbReference>